<feature type="compositionally biased region" description="Low complexity" evidence="1">
    <location>
        <begin position="39"/>
        <end position="55"/>
    </location>
</feature>
<proteinExistence type="predicted"/>
<keyword evidence="3" id="KW-1185">Reference proteome</keyword>
<protein>
    <submittedName>
        <fullName evidence="2">Uncharacterized protein</fullName>
    </submittedName>
</protein>
<organism evidence="2 3">
    <name type="scientific">Trifolium medium</name>
    <dbReference type="NCBI Taxonomy" id="97028"/>
    <lineage>
        <taxon>Eukaryota</taxon>
        <taxon>Viridiplantae</taxon>
        <taxon>Streptophyta</taxon>
        <taxon>Embryophyta</taxon>
        <taxon>Tracheophyta</taxon>
        <taxon>Spermatophyta</taxon>
        <taxon>Magnoliopsida</taxon>
        <taxon>eudicotyledons</taxon>
        <taxon>Gunneridae</taxon>
        <taxon>Pentapetalae</taxon>
        <taxon>rosids</taxon>
        <taxon>fabids</taxon>
        <taxon>Fabales</taxon>
        <taxon>Fabaceae</taxon>
        <taxon>Papilionoideae</taxon>
        <taxon>50 kb inversion clade</taxon>
        <taxon>NPAAA clade</taxon>
        <taxon>Hologalegina</taxon>
        <taxon>IRL clade</taxon>
        <taxon>Trifolieae</taxon>
        <taxon>Trifolium</taxon>
    </lineage>
</organism>
<comment type="caution">
    <text evidence="2">The sequence shown here is derived from an EMBL/GenBank/DDBJ whole genome shotgun (WGS) entry which is preliminary data.</text>
</comment>
<reference evidence="2 3" key="1">
    <citation type="journal article" date="2018" name="Front. Plant Sci.">
        <title>Red Clover (Trifolium pratense) and Zigzag Clover (T. medium) - A Picture of Genomic Similarities and Differences.</title>
        <authorList>
            <person name="Dluhosova J."/>
            <person name="Istvanek J."/>
            <person name="Nedelnik J."/>
            <person name="Repkova J."/>
        </authorList>
    </citation>
    <scope>NUCLEOTIDE SEQUENCE [LARGE SCALE GENOMIC DNA]</scope>
    <source>
        <strain evidence="3">cv. 10/8</strain>
        <tissue evidence="2">Leaf</tissue>
    </source>
</reference>
<name>A0A392V958_9FABA</name>
<dbReference type="Proteomes" id="UP000265520">
    <property type="component" value="Unassembled WGS sequence"/>
</dbReference>
<feature type="region of interest" description="Disordered" evidence="1">
    <location>
        <begin position="38"/>
        <end position="74"/>
    </location>
</feature>
<evidence type="ECO:0000256" key="1">
    <source>
        <dbReference type="SAM" id="MobiDB-lite"/>
    </source>
</evidence>
<evidence type="ECO:0000313" key="2">
    <source>
        <dbReference type="EMBL" id="MCI82970.1"/>
    </source>
</evidence>
<feature type="non-terminal residue" evidence="2">
    <location>
        <position position="1"/>
    </location>
</feature>
<feature type="compositionally biased region" description="Basic and acidic residues" evidence="1">
    <location>
        <begin position="1"/>
        <end position="19"/>
    </location>
</feature>
<accession>A0A392V958</accession>
<evidence type="ECO:0000313" key="3">
    <source>
        <dbReference type="Proteomes" id="UP000265520"/>
    </source>
</evidence>
<dbReference type="EMBL" id="LXQA011055721">
    <property type="protein sequence ID" value="MCI82970.1"/>
    <property type="molecule type" value="Genomic_DNA"/>
</dbReference>
<feature type="region of interest" description="Disordered" evidence="1">
    <location>
        <begin position="1"/>
        <end position="24"/>
    </location>
</feature>
<feature type="non-terminal residue" evidence="2">
    <location>
        <position position="74"/>
    </location>
</feature>
<sequence length="74" mass="7682">TGADIAKVDNEENNPEEKQKKGKRIFKVKQEKIIEAKTSGNASVSGAGASEAMSSEVKKATETAATEDGGASEV</sequence>
<dbReference type="AlphaFoldDB" id="A0A392V958"/>